<evidence type="ECO:0000313" key="1">
    <source>
        <dbReference type="EMBL" id="MBA2851766.1"/>
    </source>
</evidence>
<sequence length="737" mass="83970">MAVTLQLYKYAVDGEGELYKDVDTTIYLPGEAQFENNNNVEEAPTLKAASASISGTPYCEYTLKDGEVYTVKSPMLIDNNKPLEPTYGFSISTVTRSDILDFVYDYVNDKKYETYYVSVTDGIYEIYDGVLQSVSITDENVQFRAVSKLIKKGGTVVSENIVRTFCCNKSVSDTIKLYQYGNYIVIDSSEMNITADENNTEAVYVSSPDMVDSYDHEDRYVVMEFAPDDKYKMLSIYVGKVELFYYTCLTDIMTDISIQKLGMLNYKVIWEKCNRTNDCTSITEVYKVDGITETLTTSMYGSNVTFNTEPGLYRIYSIVKVSPLNLTIRKYTELYASTERILLQFLTNTTIEKGEYIELLAFDDVIIETSGNDTISLKRDEINKYTFNRGGKFTCNVYKVSNNKYVGSFDVNVLDETTKTSFVDIVFDEIPVFGKKTMMRINSADSFEGEYVITGDLEIVENIDNTAYVVRFTKAGMCNVWLTYEDKIHLYKMVNVDFGSYNFGVREATDGFYITAPCDMIIKTDNVVKMVPKNKTEFIEVYTTGKYKADVTLYIGEQEIRTSIEMFSTCNHGMLSNFNGREVHVSHPNSNDITHGNWYLNGSLFASMVSYINIPMRFGNRVTVRYEYYVRGSRDVFVCEKTFDLKNTTEMNINFDVIPHLYTKPEISVSGDTVTVDNPIIVGNPVIIVKGASVIDKPRADFLFFDNIYAFEFTDYLNISDGRFVVKSVEDFVLTKT</sequence>
<accession>A0A7J9P159</accession>
<dbReference type="AlphaFoldDB" id="A0A7J9P159"/>
<reference evidence="1 2" key="1">
    <citation type="submission" date="2020-07" db="EMBL/GenBank/DDBJ databases">
        <title>Genomic Encyclopedia of Type Strains, Phase IV (KMG-V): Genome sequencing to study the core and pangenomes of soil and plant-associated prokaryotes.</title>
        <authorList>
            <person name="Whitman W."/>
        </authorList>
    </citation>
    <scope>NUCLEOTIDE SEQUENCE [LARGE SCALE GENOMIC DNA]</scope>
    <source>
        <strain evidence="1 2">A1</strain>
    </source>
</reference>
<gene>
    <name evidence="1" type="ORF">HNP86_001925</name>
</gene>
<proteinExistence type="predicted"/>
<name>A0A7J9P159_METMI</name>
<comment type="caution">
    <text evidence="1">The sequence shown here is derived from an EMBL/GenBank/DDBJ whole genome shotgun (WGS) entry which is preliminary data.</text>
</comment>
<organism evidence="1 2">
    <name type="scientific">Methanococcus maripaludis</name>
    <name type="common">Methanococcus deltae</name>
    <dbReference type="NCBI Taxonomy" id="39152"/>
    <lineage>
        <taxon>Archaea</taxon>
        <taxon>Methanobacteriati</taxon>
        <taxon>Methanobacteriota</taxon>
        <taxon>Methanomada group</taxon>
        <taxon>Methanococci</taxon>
        <taxon>Methanococcales</taxon>
        <taxon>Methanococcaceae</taxon>
        <taxon>Methanococcus</taxon>
    </lineage>
</organism>
<dbReference type="Proteomes" id="UP000564425">
    <property type="component" value="Unassembled WGS sequence"/>
</dbReference>
<protein>
    <submittedName>
        <fullName evidence="1">Uncharacterized protein</fullName>
    </submittedName>
</protein>
<dbReference type="RefSeq" id="WP_181501587.1">
    <property type="nucleotide sequence ID" value="NZ_JACDUH010000003.1"/>
</dbReference>
<evidence type="ECO:0000313" key="2">
    <source>
        <dbReference type="Proteomes" id="UP000564425"/>
    </source>
</evidence>
<dbReference type="EMBL" id="JACDUH010000003">
    <property type="protein sequence ID" value="MBA2851766.1"/>
    <property type="molecule type" value="Genomic_DNA"/>
</dbReference>